<keyword evidence="3" id="KW-1185">Reference proteome</keyword>
<organism evidence="2 3">
    <name type="scientific">Luteibacter sahnii</name>
    <dbReference type="NCBI Taxonomy" id="3021977"/>
    <lineage>
        <taxon>Bacteria</taxon>
        <taxon>Pseudomonadati</taxon>
        <taxon>Pseudomonadota</taxon>
        <taxon>Gammaproteobacteria</taxon>
        <taxon>Lysobacterales</taxon>
        <taxon>Rhodanobacteraceae</taxon>
        <taxon>Luteibacter</taxon>
    </lineage>
</organism>
<evidence type="ECO:0008006" key="4">
    <source>
        <dbReference type="Google" id="ProtNLM"/>
    </source>
</evidence>
<accession>A0ABT6B8L4</accession>
<protein>
    <recommendedName>
        <fullName evidence="4">ABC transporter permease</fullName>
    </recommendedName>
</protein>
<feature type="transmembrane region" description="Helical" evidence="1">
    <location>
        <begin position="73"/>
        <end position="94"/>
    </location>
</feature>
<keyword evidence="1" id="KW-1133">Transmembrane helix</keyword>
<keyword evidence="1" id="KW-0472">Membrane</keyword>
<feature type="transmembrane region" description="Helical" evidence="1">
    <location>
        <begin position="173"/>
        <end position="195"/>
    </location>
</feature>
<keyword evidence="1" id="KW-0812">Transmembrane</keyword>
<feature type="transmembrane region" description="Helical" evidence="1">
    <location>
        <begin position="127"/>
        <end position="153"/>
    </location>
</feature>
<feature type="transmembrane region" description="Helical" evidence="1">
    <location>
        <begin position="297"/>
        <end position="314"/>
    </location>
</feature>
<dbReference type="Proteomes" id="UP001528850">
    <property type="component" value="Unassembled WGS sequence"/>
</dbReference>
<name>A0ABT6B8L4_9GAMM</name>
<evidence type="ECO:0000313" key="2">
    <source>
        <dbReference type="EMBL" id="MDF4024440.1"/>
    </source>
</evidence>
<feature type="transmembrane region" description="Helical" evidence="1">
    <location>
        <begin position="207"/>
        <end position="226"/>
    </location>
</feature>
<reference evidence="2 3" key="1">
    <citation type="journal article" date="2024" name="Curr. Microbiol.">
        <title>Luteibacter sahnii sp. nov., A Novel Yellow-Colored Xanthomonadin Pigment Producing Probiotic Bacterium from Healthy Rice Seed Microbiome.</title>
        <authorList>
            <person name="Jaiswal G."/>
            <person name="Rana R."/>
            <person name="Nayak P.K."/>
            <person name="Chouhan R."/>
            <person name="Gandhi S.G."/>
            <person name="Patel H.K."/>
            <person name="Patil P.B."/>
        </authorList>
    </citation>
    <scope>NUCLEOTIDE SEQUENCE [LARGE SCALE GENOMIC DNA]</scope>
    <source>
        <strain evidence="2 3">PPL201</strain>
    </source>
</reference>
<sequence length="321" mass="34677">MKTFFWLVKREFWEHKGGFVTAPLVAGAIGFLLNAMLIAFGEGHYAGANFHTNFSAAYDSADLAKAGVVVDGLLYGVTLMILIVTAIVVFFYCLGSLYDDRRDRSVLFWKSLPLSDTTTVLSKLASAVIFAPAIAVVVGVVVGLALTIMFVGVASLHGLSAWPLLMQAHPFKVTLNLILLIPLYALWALPTAGWLMLCSAFARSKPFLWAIALPVGTGVLVSWWGLMIGDSGFSRWFWPNVVGRMLGGLIPAGWVNSTSRVVHSSDIDLALHQGDPAAALDQIGLAFHYSAVTNPSLYVGVLAGAAMIAGAIWFRRWRDDS</sequence>
<evidence type="ECO:0000256" key="1">
    <source>
        <dbReference type="SAM" id="Phobius"/>
    </source>
</evidence>
<dbReference type="EMBL" id="JARJJS010000001">
    <property type="protein sequence ID" value="MDF4024440.1"/>
    <property type="molecule type" value="Genomic_DNA"/>
</dbReference>
<gene>
    <name evidence="2" type="ORF">P3W24_05610</name>
</gene>
<feature type="transmembrane region" description="Helical" evidence="1">
    <location>
        <begin position="20"/>
        <end position="40"/>
    </location>
</feature>
<proteinExistence type="predicted"/>
<evidence type="ECO:0000313" key="3">
    <source>
        <dbReference type="Proteomes" id="UP001528850"/>
    </source>
</evidence>
<comment type="caution">
    <text evidence="2">The sequence shown here is derived from an EMBL/GenBank/DDBJ whole genome shotgun (WGS) entry which is preliminary data.</text>
</comment>